<evidence type="ECO:0000256" key="1">
    <source>
        <dbReference type="ARBA" id="ARBA00023157"/>
    </source>
</evidence>
<keyword evidence="1" id="KW-1015">Disulfide bond</keyword>
<dbReference type="InterPro" id="IPR007110">
    <property type="entry name" value="Ig-like_dom"/>
</dbReference>
<dbReference type="EMBL" id="VOFY01000002">
    <property type="protein sequence ID" value="KAA8595273.1"/>
    <property type="molecule type" value="Genomic_DNA"/>
</dbReference>
<dbReference type="PANTHER" id="PTHR10075:SF14">
    <property type="entry name" value="CELL ADHESION MOLECULE DSCAM2-RELATED"/>
    <property type="match status" value="1"/>
</dbReference>
<accession>A0A5J5DPZ6</accession>
<evidence type="ECO:0000256" key="3">
    <source>
        <dbReference type="SAM" id="MobiDB-lite"/>
    </source>
</evidence>
<feature type="non-terminal residue" evidence="5">
    <location>
        <position position="1"/>
    </location>
</feature>
<dbReference type="InterPro" id="IPR003599">
    <property type="entry name" value="Ig_sub"/>
</dbReference>
<dbReference type="PANTHER" id="PTHR10075">
    <property type="entry name" value="BASIGIN RELATED"/>
    <property type="match status" value="1"/>
</dbReference>
<gene>
    <name evidence="5" type="ORF">FQN60_012408</name>
</gene>
<evidence type="ECO:0000259" key="4">
    <source>
        <dbReference type="PROSITE" id="PS50835"/>
    </source>
</evidence>
<dbReference type="InterPro" id="IPR003598">
    <property type="entry name" value="Ig_sub2"/>
</dbReference>
<dbReference type="SUPFAM" id="SSF48726">
    <property type="entry name" value="Immunoglobulin"/>
    <property type="match status" value="1"/>
</dbReference>
<dbReference type="SMART" id="SM00408">
    <property type="entry name" value="IGc2"/>
    <property type="match status" value="1"/>
</dbReference>
<dbReference type="Gene3D" id="2.60.40.10">
    <property type="entry name" value="Immunoglobulins"/>
    <property type="match status" value="1"/>
</dbReference>
<dbReference type="FunFam" id="2.60.40.10:FF:000032">
    <property type="entry name" value="palladin isoform X1"/>
    <property type="match status" value="1"/>
</dbReference>
<dbReference type="PROSITE" id="PS50835">
    <property type="entry name" value="IG_LIKE"/>
    <property type="match status" value="1"/>
</dbReference>
<dbReference type="Proteomes" id="UP000327493">
    <property type="component" value="Chromosome 2"/>
</dbReference>
<name>A0A5J5DPZ6_9PERO</name>
<feature type="region of interest" description="Disordered" evidence="3">
    <location>
        <begin position="118"/>
        <end position="149"/>
    </location>
</feature>
<keyword evidence="2" id="KW-0393">Immunoglobulin domain</keyword>
<evidence type="ECO:0000256" key="2">
    <source>
        <dbReference type="ARBA" id="ARBA00023319"/>
    </source>
</evidence>
<dbReference type="SMART" id="SM00409">
    <property type="entry name" value="IG"/>
    <property type="match status" value="1"/>
</dbReference>
<dbReference type="AlphaFoldDB" id="A0A5J5DPZ6"/>
<organism evidence="5 6">
    <name type="scientific">Etheostoma spectabile</name>
    <name type="common">orangethroat darter</name>
    <dbReference type="NCBI Taxonomy" id="54343"/>
    <lineage>
        <taxon>Eukaryota</taxon>
        <taxon>Metazoa</taxon>
        <taxon>Chordata</taxon>
        <taxon>Craniata</taxon>
        <taxon>Vertebrata</taxon>
        <taxon>Euteleostomi</taxon>
        <taxon>Actinopterygii</taxon>
        <taxon>Neopterygii</taxon>
        <taxon>Teleostei</taxon>
        <taxon>Neoteleostei</taxon>
        <taxon>Acanthomorphata</taxon>
        <taxon>Eupercaria</taxon>
        <taxon>Perciformes</taxon>
        <taxon>Percoidei</taxon>
        <taxon>Percidae</taxon>
        <taxon>Etheostomatinae</taxon>
        <taxon>Etheostoma</taxon>
    </lineage>
</organism>
<feature type="domain" description="Ig-like" evidence="4">
    <location>
        <begin position="28"/>
        <end position="106"/>
    </location>
</feature>
<protein>
    <recommendedName>
        <fullName evidence="4">Ig-like domain-containing protein</fullName>
    </recommendedName>
</protein>
<dbReference type="InterPro" id="IPR013783">
    <property type="entry name" value="Ig-like_fold"/>
</dbReference>
<sequence length="170" mass="17995">KLELGPEGPQPPPVVTSQNITAAVYYEPQLEGFYPGRITVTEGYPLQLNCSAVGNPSPSYTWMLPSANISSSSPNGSVLSINSVTSEDEGWYVCSVSNDVGTVTVTFDVLVTGLKPSSTRLPPTTPSTTTTSTPTITTTTTQRTTAPNSSTSSMLLHRFMCFVLLVSALV</sequence>
<comment type="caution">
    <text evidence="5">The sequence shown here is derived from an EMBL/GenBank/DDBJ whole genome shotgun (WGS) entry which is preliminary data.</text>
</comment>
<proteinExistence type="predicted"/>
<evidence type="ECO:0000313" key="5">
    <source>
        <dbReference type="EMBL" id="KAA8595273.1"/>
    </source>
</evidence>
<keyword evidence="6" id="KW-1185">Reference proteome</keyword>
<evidence type="ECO:0000313" key="6">
    <source>
        <dbReference type="Proteomes" id="UP000327493"/>
    </source>
</evidence>
<dbReference type="InterPro" id="IPR036179">
    <property type="entry name" value="Ig-like_dom_sf"/>
</dbReference>
<reference evidence="5 6" key="1">
    <citation type="submission" date="2019-08" db="EMBL/GenBank/DDBJ databases">
        <title>A chromosome-level genome assembly, high-density linkage maps, and genome scans reveal the genomic architecture of hybrid incompatibilities underlying speciation via character displacement in darters (Percidae: Etheostominae).</title>
        <authorList>
            <person name="Moran R.L."/>
            <person name="Catchen J.M."/>
            <person name="Fuller R.C."/>
        </authorList>
    </citation>
    <scope>NUCLEOTIDE SEQUENCE [LARGE SCALE GENOMIC DNA]</scope>
    <source>
        <strain evidence="5">EspeVRDwgs_2016</strain>
        <tissue evidence="5">Muscle</tissue>
    </source>
</reference>
<dbReference type="Pfam" id="PF13927">
    <property type="entry name" value="Ig_3"/>
    <property type="match status" value="1"/>
</dbReference>